<organism evidence="3 4">
    <name type="scientific">Paenibacillus zeisoli</name>
    <dbReference type="NCBI Taxonomy" id="2496267"/>
    <lineage>
        <taxon>Bacteria</taxon>
        <taxon>Bacillati</taxon>
        <taxon>Bacillota</taxon>
        <taxon>Bacilli</taxon>
        <taxon>Bacillales</taxon>
        <taxon>Paenibacillaceae</taxon>
        <taxon>Paenibacillus</taxon>
    </lineage>
</organism>
<protein>
    <submittedName>
        <fullName evidence="3">Alpha/beta hydrolase</fullName>
    </submittedName>
</protein>
<evidence type="ECO:0000313" key="4">
    <source>
        <dbReference type="Proteomes" id="UP000272464"/>
    </source>
</evidence>
<accession>A0A3S1BSN0</accession>
<dbReference type="GO" id="GO:0016787">
    <property type="term" value="F:hydrolase activity"/>
    <property type="evidence" value="ECO:0007669"/>
    <property type="project" value="UniProtKB-KW"/>
</dbReference>
<dbReference type="Proteomes" id="UP000272464">
    <property type="component" value="Unassembled WGS sequence"/>
</dbReference>
<sequence>MVYTILIIVLLLILLAVSGVTRFGFRQITQMRVQTAEGLFNFMEKTGVFTRQKFEALVKREVSVTSHDGLLLNGHVLESHPGSKRWAIIVHGYTAALEVSAQFAGMFEDRDFNILLVDQRRHGRSQGSYTTYGYQEKHDIEVWVNWVHNHYGEDVIIGLHGQSLGGGTVLEYLSIAHPSVKFVIADCPYSDLTELIRYQMTVLNKVPAFPFLSLIDNRLERKAGFRLNQVSPIRAVRQSLLPVLFIHGSADTYVPTYMSKDMYEAKPGFKELLIIEGAVHANAYGVDPAAYTKKVHSFIDEVLEGDSSAAADQPVLPEVSTAPASVPASVPASASTSRH</sequence>
<dbReference type="InterPro" id="IPR052920">
    <property type="entry name" value="DNA-binding_regulatory"/>
</dbReference>
<evidence type="ECO:0000313" key="3">
    <source>
        <dbReference type="EMBL" id="RUT31559.1"/>
    </source>
</evidence>
<dbReference type="PANTHER" id="PTHR43358">
    <property type="entry name" value="ALPHA/BETA-HYDROLASE"/>
    <property type="match status" value="1"/>
</dbReference>
<evidence type="ECO:0000259" key="2">
    <source>
        <dbReference type="Pfam" id="PF00561"/>
    </source>
</evidence>
<dbReference type="SUPFAM" id="SSF53474">
    <property type="entry name" value="alpha/beta-Hydrolases"/>
    <property type="match status" value="1"/>
</dbReference>
<comment type="caution">
    <text evidence="3">The sequence shown here is derived from an EMBL/GenBank/DDBJ whole genome shotgun (WGS) entry which is preliminary data.</text>
</comment>
<dbReference type="InterPro" id="IPR000073">
    <property type="entry name" value="AB_hydrolase_1"/>
</dbReference>
<dbReference type="RefSeq" id="WP_127198940.1">
    <property type="nucleotide sequence ID" value="NZ_RZNX01000003.1"/>
</dbReference>
<dbReference type="InterPro" id="IPR029058">
    <property type="entry name" value="AB_hydrolase_fold"/>
</dbReference>
<feature type="region of interest" description="Disordered" evidence="1">
    <location>
        <begin position="313"/>
        <end position="339"/>
    </location>
</feature>
<reference evidence="3 4" key="1">
    <citation type="submission" date="2018-12" db="EMBL/GenBank/DDBJ databases">
        <authorList>
            <person name="Sun L."/>
            <person name="Chen Z."/>
        </authorList>
    </citation>
    <scope>NUCLEOTIDE SEQUENCE [LARGE SCALE GENOMIC DNA]</scope>
    <source>
        <strain evidence="3 4">3-5-3</strain>
    </source>
</reference>
<dbReference type="AlphaFoldDB" id="A0A3S1BSN0"/>
<name>A0A3S1BSN0_9BACL</name>
<proteinExistence type="predicted"/>
<keyword evidence="4" id="KW-1185">Reference proteome</keyword>
<feature type="domain" description="AB hydrolase-1" evidence="2">
    <location>
        <begin position="88"/>
        <end position="207"/>
    </location>
</feature>
<dbReference type="OrthoDB" id="9776685at2"/>
<evidence type="ECO:0000256" key="1">
    <source>
        <dbReference type="SAM" id="MobiDB-lite"/>
    </source>
</evidence>
<dbReference type="Gene3D" id="3.40.50.1820">
    <property type="entry name" value="alpha/beta hydrolase"/>
    <property type="match status" value="1"/>
</dbReference>
<dbReference type="EMBL" id="RZNX01000003">
    <property type="protein sequence ID" value="RUT31559.1"/>
    <property type="molecule type" value="Genomic_DNA"/>
</dbReference>
<dbReference type="Pfam" id="PF00561">
    <property type="entry name" value="Abhydrolase_1"/>
    <property type="match status" value="1"/>
</dbReference>
<dbReference type="PANTHER" id="PTHR43358:SF4">
    <property type="entry name" value="ALPHA_BETA HYDROLASE FOLD-1 DOMAIN-CONTAINING PROTEIN"/>
    <property type="match status" value="1"/>
</dbReference>
<feature type="compositionally biased region" description="Low complexity" evidence="1">
    <location>
        <begin position="319"/>
        <end position="339"/>
    </location>
</feature>
<keyword evidence="3" id="KW-0378">Hydrolase</keyword>
<gene>
    <name evidence="3" type="ORF">EJP77_09155</name>
</gene>